<dbReference type="AlphaFoldDB" id="A0A4P7P009"/>
<dbReference type="GO" id="GO:0004514">
    <property type="term" value="F:nicotinate-nucleotide diphosphorylase (carboxylating) activity"/>
    <property type="evidence" value="ECO:0007669"/>
    <property type="project" value="UniProtKB-EC"/>
</dbReference>
<organism evidence="15 16">
    <name type="scientific">Hydrogenovibrio crunogenus</name>
    <dbReference type="NCBI Taxonomy" id="39765"/>
    <lineage>
        <taxon>Bacteria</taxon>
        <taxon>Pseudomonadati</taxon>
        <taxon>Pseudomonadota</taxon>
        <taxon>Gammaproteobacteria</taxon>
        <taxon>Thiotrichales</taxon>
        <taxon>Piscirickettsiaceae</taxon>
        <taxon>Hydrogenovibrio</taxon>
    </lineage>
</organism>
<gene>
    <name evidence="15" type="primary">nadC</name>
    <name evidence="15" type="ORF">GHNINEIG_01441</name>
</gene>
<name>A0A4P7P009_9GAMM</name>
<evidence type="ECO:0000256" key="3">
    <source>
        <dbReference type="ARBA" id="ARBA00009400"/>
    </source>
</evidence>
<evidence type="ECO:0000256" key="7">
    <source>
        <dbReference type="ARBA" id="ARBA00022676"/>
    </source>
</evidence>
<dbReference type="InterPro" id="IPR037128">
    <property type="entry name" value="Quinolinate_PRibosylTase_N_sf"/>
</dbReference>
<dbReference type="EC" id="2.4.2.19" evidence="5"/>
<keyword evidence="6" id="KW-0662">Pyridine nucleotide biosynthesis</keyword>
<evidence type="ECO:0000313" key="15">
    <source>
        <dbReference type="EMBL" id="QBZ83387.1"/>
    </source>
</evidence>
<dbReference type="GO" id="GO:0009435">
    <property type="term" value="P:NAD+ biosynthetic process"/>
    <property type="evidence" value="ECO:0007669"/>
    <property type="project" value="UniProtKB-UniPathway"/>
</dbReference>
<dbReference type="Proteomes" id="UP000296201">
    <property type="component" value="Chromosome"/>
</dbReference>
<dbReference type="InterPro" id="IPR027277">
    <property type="entry name" value="NadC/ModD"/>
</dbReference>
<dbReference type="SUPFAM" id="SSF51690">
    <property type="entry name" value="Nicotinate/Quinolinate PRTase C-terminal domain-like"/>
    <property type="match status" value="1"/>
</dbReference>
<dbReference type="NCBIfam" id="TIGR00078">
    <property type="entry name" value="nadC"/>
    <property type="match status" value="1"/>
</dbReference>
<dbReference type="Pfam" id="PF01729">
    <property type="entry name" value="QRPTase_C"/>
    <property type="match status" value="1"/>
</dbReference>
<dbReference type="InterPro" id="IPR002638">
    <property type="entry name" value="Quinolinate_PRibosylTrfase_C"/>
</dbReference>
<proteinExistence type="inferred from homology"/>
<feature type="domain" description="Quinolinate phosphoribosyl transferase N-terminal" evidence="14">
    <location>
        <begin position="26"/>
        <end position="110"/>
    </location>
</feature>
<dbReference type="Gene3D" id="3.90.1170.20">
    <property type="entry name" value="Quinolinate phosphoribosyl transferase, N-terminal domain"/>
    <property type="match status" value="1"/>
</dbReference>
<reference evidence="15 16" key="1">
    <citation type="submission" date="2018-08" db="EMBL/GenBank/DDBJ databases">
        <title>Horizontal acquisition of hydrogen conversion ability and other habitat adaptations in Hydrogenovibrio crunogenus strains.</title>
        <authorList>
            <person name="Gonnella G."/>
            <person name="Adam N."/>
            <person name="Perner M."/>
        </authorList>
    </citation>
    <scope>NUCLEOTIDE SEQUENCE [LARGE SCALE GENOMIC DNA]</scope>
    <source>
        <strain evidence="15 16">SP-41</strain>
    </source>
</reference>
<dbReference type="InterPro" id="IPR013785">
    <property type="entry name" value="Aldolase_TIM"/>
</dbReference>
<sequence length="283" mass="31081">MTKIDYFTDLQNNIENALAEDVGSGDLTAGLIPDTRQATAQVIAKEAAVICGRPWFDKVVQQVNPNIEIEWFCEEGQSVPVNTLVCELRGQANSILTAERSALNFLQTLSATATITRQYIEQLQGSHTQLLDTRKTMPGLRLAQKYAVHCGGGTNHRIGLYDAILIKENHIMAAGNISKAVSLARKLHPNKTVEVETETLDEVKQAVDAGSDIIMLDNFTLEKLKEAVQLVNKKCKLEASGNVELPHLSKLAQTGVDYISTGAITKNIQAIDFSMRFTLEDTQ</sequence>
<dbReference type="PIRSF" id="PIRSF006250">
    <property type="entry name" value="NadC_ModD"/>
    <property type="match status" value="1"/>
</dbReference>
<dbReference type="UniPathway" id="UPA00253">
    <property type="reaction ID" value="UER00331"/>
</dbReference>
<evidence type="ECO:0000259" key="13">
    <source>
        <dbReference type="Pfam" id="PF01729"/>
    </source>
</evidence>
<evidence type="ECO:0000256" key="2">
    <source>
        <dbReference type="ARBA" id="ARBA00004893"/>
    </source>
</evidence>
<comment type="subunit">
    <text evidence="4">Hexamer formed by 3 homodimers.</text>
</comment>
<comment type="function">
    <text evidence="1">Involved in the catabolism of quinolinic acid (QA).</text>
</comment>
<comment type="similarity">
    <text evidence="3 12">Belongs to the NadC/ModD family.</text>
</comment>
<evidence type="ECO:0000256" key="8">
    <source>
        <dbReference type="ARBA" id="ARBA00022679"/>
    </source>
</evidence>
<evidence type="ECO:0000313" key="16">
    <source>
        <dbReference type="Proteomes" id="UP000296201"/>
    </source>
</evidence>
<dbReference type="Gene3D" id="3.20.20.70">
    <property type="entry name" value="Aldolase class I"/>
    <property type="match status" value="1"/>
</dbReference>
<dbReference type="GO" id="GO:0034213">
    <property type="term" value="P:quinolinate catabolic process"/>
    <property type="evidence" value="ECO:0007669"/>
    <property type="project" value="TreeGrafter"/>
</dbReference>
<keyword evidence="16" id="KW-1185">Reference proteome</keyword>
<evidence type="ECO:0000256" key="9">
    <source>
        <dbReference type="ARBA" id="ARBA00033102"/>
    </source>
</evidence>
<dbReference type="RefSeq" id="WP_135796015.1">
    <property type="nucleotide sequence ID" value="NZ_CP032096.1"/>
</dbReference>
<protein>
    <recommendedName>
        <fullName evidence="11">Probable nicotinate-nucleotide pyrophosphorylase [carboxylating]</fullName>
        <ecNumber evidence="5">2.4.2.19</ecNumber>
    </recommendedName>
    <alternativeName>
        <fullName evidence="9">Quinolinate phosphoribosyltransferase [decarboxylating]</fullName>
    </alternativeName>
</protein>
<feature type="domain" description="Quinolinate phosphoribosyl transferase C-terminal" evidence="13">
    <location>
        <begin position="113"/>
        <end position="276"/>
    </location>
</feature>
<keyword evidence="7 12" id="KW-0328">Glycosyltransferase</keyword>
<dbReference type="FunFam" id="3.90.1170.20:FF:000001">
    <property type="entry name" value="Nicotinate-nucleotide diphosphorylase (Carboxylating)"/>
    <property type="match status" value="1"/>
</dbReference>
<dbReference type="FunFam" id="3.20.20.70:FF:000030">
    <property type="entry name" value="Nicotinate-nucleotide pyrophosphorylase, carboxylating"/>
    <property type="match status" value="1"/>
</dbReference>
<evidence type="ECO:0000256" key="11">
    <source>
        <dbReference type="ARBA" id="ARBA00069173"/>
    </source>
</evidence>
<evidence type="ECO:0000256" key="1">
    <source>
        <dbReference type="ARBA" id="ARBA00003237"/>
    </source>
</evidence>
<dbReference type="PANTHER" id="PTHR32179">
    <property type="entry name" value="NICOTINATE-NUCLEOTIDE PYROPHOSPHORYLASE [CARBOXYLATING]"/>
    <property type="match status" value="1"/>
</dbReference>
<dbReference type="Pfam" id="PF02749">
    <property type="entry name" value="QRPTase_N"/>
    <property type="match status" value="1"/>
</dbReference>
<evidence type="ECO:0000256" key="12">
    <source>
        <dbReference type="PIRNR" id="PIRNR006250"/>
    </source>
</evidence>
<evidence type="ECO:0000259" key="14">
    <source>
        <dbReference type="Pfam" id="PF02749"/>
    </source>
</evidence>
<comment type="pathway">
    <text evidence="2">Cofactor biosynthesis; NAD(+) biosynthesis; nicotinate D-ribonucleotide from quinolinate: step 1/1.</text>
</comment>
<dbReference type="OrthoDB" id="9782546at2"/>
<dbReference type="CDD" id="cd01572">
    <property type="entry name" value="QPRTase"/>
    <property type="match status" value="1"/>
</dbReference>
<comment type="catalytic activity">
    <reaction evidence="10">
        <text>nicotinate beta-D-ribonucleotide + CO2 + diphosphate = quinolinate + 5-phospho-alpha-D-ribose 1-diphosphate + 2 H(+)</text>
        <dbReference type="Rhea" id="RHEA:12733"/>
        <dbReference type="ChEBI" id="CHEBI:15378"/>
        <dbReference type="ChEBI" id="CHEBI:16526"/>
        <dbReference type="ChEBI" id="CHEBI:29959"/>
        <dbReference type="ChEBI" id="CHEBI:33019"/>
        <dbReference type="ChEBI" id="CHEBI:57502"/>
        <dbReference type="ChEBI" id="CHEBI:58017"/>
        <dbReference type="EC" id="2.4.2.19"/>
    </reaction>
</comment>
<dbReference type="InterPro" id="IPR004393">
    <property type="entry name" value="NadC"/>
</dbReference>
<dbReference type="PANTHER" id="PTHR32179:SF3">
    <property type="entry name" value="NICOTINATE-NUCLEOTIDE PYROPHOSPHORYLASE [CARBOXYLATING]"/>
    <property type="match status" value="1"/>
</dbReference>
<dbReference type="EMBL" id="CP032096">
    <property type="protein sequence ID" value="QBZ83387.1"/>
    <property type="molecule type" value="Genomic_DNA"/>
</dbReference>
<evidence type="ECO:0000256" key="5">
    <source>
        <dbReference type="ARBA" id="ARBA00011944"/>
    </source>
</evidence>
<dbReference type="InterPro" id="IPR036068">
    <property type="entry name" value="Nicotinate_pribotase-like_C"/>
</dbReference>
<accession>A0A4P7P009</accession>
<dbReference type="GO" id="GO:0005737">
    <property type="term" value="C:cytoplasm"/>
    <property type="evidence" value="ECO:0007669"/>
    <property type="project" value="TreeGrafter"/>
</dbReference>
<dbReference type="SUPFAM" id="SSF54675">
    <property type="entry name" value="Nicotinate/Quinolinate PRTase N-terminal domain-like"/>
    <property type="match status" value="1"/>
</dbReference>
<evidence type="ECO:0000256" key="6">
    <source>
        <dbReference type="ARBA" id="ARBA00022642"/>
    </source>
</evidence>
<evidence type="ECO:0000256" key="10">
    <source>
        <dbReference type="ARBA" id="ARBA00047445"/>
    </source>
</evidence>
<evidence type="ECO:0000256" key="4">
    <source>
        <dbReference type="ARBA" id="ARBA00011218"/>
    </source>
</evidence>
<dbReference type="InterPro" id="IPR022412">
    <property type="entry name" value="Quinolinate_PRibosylTrfase_N"/>
</dbReference>
<keyword evidence="8 12" id="KW-0808">Transferase</keyword>